<dbReference type="GO" id="GO:0009067">
    <property type="term" value="P:aspartate family amino acid biosynthetic process"/>
    <property type="evidence" value="ECO:0007669"/>
    <property type="project" value="InterPro"/>
</dbReference>
<dbReference type="InterPro" id="IPR036291">
    <property type="entry name" value="NAD(P)-bd_dom_sf"/>
</dbReference>
<organism evidence="3 4">
    <name type="scientific">Seonamhaeicola marinus</name>
    <dbReference type="NCBI Taxonomy" id="1912246"/>
    <lineage>
        <taxon>Bacteria</taxon>
        <taxon>Pseudomonadati</taxon>
        <taxon>Bacteroidota</taxon>
        <taxon>Flavobacteriia</taxon>
        <taxon>Flavobacteriales</taxon>
        <taxon>Flavobacteriaceae</taxon>
    </lineage>
</organism>
<reference evidence="3 4" key="1">
    <citation type="submission" date="2019-08" db="EMBL/GenBank/DDBJ databases">
        <title>Seonamhaeicola sediminis sp. nov., isolated from marine sediment.</title>
        <authorList>
            <person name="Cao W.R."/>
        </authorList>
    </citation>
    <scope>NUCLEOTIDE SEQUENCE [LARGE SCALE GENOMIC DNA]</scope>
    <source>
        <strain evidence="3 4">B011</strain>
    </source>
</reference>
<dbReference type="EMBL" id="VSDQ01000792">
    <property type="protein sequence ID" value="TYA68084.1"/>
    <property type="molecule type" value="Genomic_DNA"/>
</dbReference>
<evidence type="ECO:0000259" key="2">
    <source>
        <dbReference type="Pfam" id="PF03447"/>
    </source>
</evidence>
<dbReference type="AlphaFoldDB" id="A0A5D0H9V5"/>
<protein>
    <submittedName>
        <fullName evidence="3">Bifunctional aspartate kinase/homoserine dehydrogenase I</fullName>
    </submittedName>
</protein>
<dbReference type="GO" id="GO:0004412">
    <property type="term" value="F:homoserine dehydrogenase activity"/>
    <property type="evidence" value="ECO:0007669"/>
    <property type="project" value="InterPro"/>
</dbReference>
<dbReference type="GO" id="GO:0016301">
    <property type="term" value="F:kinase activity"/>
    <property type="evidence" value="ECO:0007669"/>
    <property type="project" value="UniProtKB-KW"/>
</dbReference>
<gene>
    <name evidence="3" type="ORF">FUA24_23555</name>
</gene>
<name>A0A5D0H9V5_9FLAO</name>
<dbReference type="Proteomes" id="UP000323930">
    <property type="component" value="Unassembled WGS sequence"/>
</dbReference>
<dbReference type="InterPro" id="IPR011147">
    <property type="entry name" value="Bifunc_Aspkin/hSer_DH"/>
</dbReference>
<keyword evidence="4" id="KW-1185">Reference proteome</keyword>
<dbReference type="SUPFAM" id="SSF51735">
    <property type="entry name" value="NAD(P)-binding Rossmann-fold domains"/>
    <property type="match status" value="1"/>
</dbReference>
<dbReference type="InterPro" id="IPR005106">
    <property type="entry name" value="Asp/hSer_DH_NAD-bd"/>
</dbReference>
<keyword evidence="3" id="KW-0808">Transferase</keyword>
<dbReference type="Gene3D" id="3.40.50.720">
    <property type="entry name" value="NAD(P)-binding Rossmann-like Domain"/>
    <property type="match status" value="1"/>
</dbReference>
<dbReference type="Pfam" id="PF03447">
    <property type="entry name" value="NAD_binding_3"/>
    <property type="match status" value="1"/>
</dbReference>
<accession>A0A5D0H9V5</accession>
<evidence type="ECO:0000256" key="1">
    <source>
        <dbReference type="ARBA" id="ARBA00022857"/>
    </source>
</evidence>
<comment type="caution">
    <text evidence="3">The sequence shown here is derived from an EMBL/GenBank/DDBJ whole genome shotgun (WGS) entry which is preliminary data.</text>
</comment>
<sequence length="157" mass="17240">VKKAQLHKALNVIHGEVFGVSKKINIAIFGHGGVGGALINQILKSKNDIEKRKGINLNVFAIANSKKLLLNKQGVNANWEQAIIDSHTESSVNDVILFAKNNHLENLIAVDNTASGTFHNNYKPLVEAGFDLVSSNKIANTISHAFYKDLRVHLKEH</sequence>
<evidence type="ECO:0000313" key="3">
    <source>
        <dbReference type="EMBL" id="TYA68084.1"/>
    </source>
</evidence>
<dbReference type="GO" id="GO:0050661">
    <property type="term" value="F:NADP binding"/>
    <property type="evidence" value="ECO:0007669"/>
    <property type="project" value="InterPro"/>
</dbReference>
<feature type="non-terminal residue" evidence="3">
    <location>
        <position position="157"/>
    </location>
</feature>
<feature type="domain" description="Aspartate/homoserine dehydrogenase NAD-binding" evidence="2">
    <location>
        <begin position="30"/>
        <end position="152"/>
    </location>
</feature>
<keyword evidence="1" id="KW-0521">NADP</keyword>
<feature type="non-terminal residue" evidence="3">
    <location>
        <position position="1"/>
    </location>
</feature>
<dbReference type="PANTHER" id="PTHR43070:SF3">
    <property type="entry name" value="HOMOSERINE DEHYDROGENASE"/>
    <property type="match status" value="1"/>
</dbReference>
<dbReference type="PANTHER" id="PTHR43070">
    <property type="match status" value="1"/>
</dbReference>
<keyword evidence="3" id="KW-0418">Kinase</keyword>
<evidence type="ECO:0000313" key="4">
    <source>
        <dbReference type="Proteomes" id="UP000323930"/>
    </source>
</evidence>
<proteinExistence type="predicted"/>